<evidence type="ECO:0000256" key="1">
    <source>
        <dbReference type="ARBA" id="ARBA00009477"/>
    </source>
</evidence>
<dbReference type="SUPFAM" id="SSF111369">
    <property type="entry name" value="HlyD-like secretion proteins"/>
    <property type="match status" value="1"/>
</dbReference>
<feature type="domain" description="Multidrug resistance protein MdtA-like barrel-sandwich hybrid" evidence="3">
    <location>
        <begin position="78"/>
        <end position="217"/>
    </location>
</feature>
<dbReference type="Pfam" id="PF25917">
    <property type="entry name" value="BSH_RND"/>
    <property type="match status" value="1"/>
</dbReference>
<reference evidence="4 5" key="1">
    <citation type="submission" date="2007-08" db="EMBL/GenBank/DDBJ databases">
        <title>Complete sequence of Shewanella sediminis HAW-EB3.</title>
        <authorList>
            <consortium name="US DOE Joint Genome Institute"/>
            <person name="Copeland A."/>
            <person name="Lucas S."/>
            <person name="Lapidus A."/>
            <person name="Barry K."/>
            <person name="Glavina del Rio T."/>
            <person name="Dalin E."/>
            <person name="Tice H."/>
            <person name="Pitluck S."/>
            <person name="Chertkov O."/>
            <person name="Brettin T."/>
            <person name="Bruce D."/>
            <person name="Detter J.C."/>
            <person name="Han C."/>
            <person name="Schmutz J."/>
            <person name="Larimer F."/>
            <person name="Land M."/>
            <person name="Hauser L."/>
            <person name="Kyrpides N."/>
            <person name="Kim E."/>
            <person name="Zhao J.-S."/>
            <person name="Richardson P."/>
        </authorList>
    </citation>
    <scope>NUCLEOTIDE SEQUENCE [LARGE SCALE GENOMIC DNA]</scope>
    <source>
        <strain evidence="4 5">HAW-EB3</strain>
    </source>
</reference>
<dbReference type="GO" id="GO:0015562">
    <property type="term" value="F:efflux transmembrane transporter activity"/>
    <property type="evidence" value="ECO:0007669"/>
    <property type="project" value="TreeGrafter"/>
</dbReference>
<dbReference type="InterPro" id="IPR058625">
    <property type="entry name" value="MdtA-like_BSH"/>
</dbReference>
<dbReference type="Proteomes" id="UP000002015">
    <property type="component" value="Chromosome"/>
</dbReference>
<dbReference type="Gene3D" id="2.40.30.170">
    <property type="match status" value="1"/>
</dbReference>
<gene>
    <name evidence="4" type="ordered locus">Ssed_1976</name>
</gene>
<evidence type="ECO:0000256" key="2">
    <source>
        <dbReference type="SAM" id="Coils"/>
    </source>
</evidence>
<name>A8FUR2_SHESH</name>
<dbReference type="Gene3D" id="2.40.50.100">
    <property type="match status" value="1"/>
</dbReference>
<dbReference type="KEGG" id="sse:Ssed_1976"/>
<proteinExistence type="inferred from homology"/>
<keyword evidence="2" id="KW-0175">Coiled coil</keyword>
<evidence type="ECO:0000259" key="3">
    <source>
        <dbReference type="Pfam" id="PF25917"/>
    </source>
</evidence>
<dbReference type="RefSeq" id="WP_012142320.1">
    <property type="nucleotide sequence ID" value="NC_009831.1"/>
</dbReference>
<dbReference type="EMBL" id="CP000821">
    <property type="protein sequence ID" value="ABV36585.1"/>
    <property type="molecule type" value="Genomic_DNA"/>
</dbReference>
<keyword evidence="5" id="KW-1185">Reference proteome</keyword>
<sequence precursor="true">MKLNKLTLIITVISAISIFGAIAYNGEKSEQALEAERSVVSTVTVAAPEVAIVNVEPKSYLASVTGHGEALPRYQLALSSEVSGRVDKLNGNFVTGQQVKQGDTLAYINDTLYLEAVANAKLSVADAKLALLEEERQVVQAKLEWQRSGVTGEPASPLVLRSPQLDAAKAKLDKAMSELKVAKQNLSKTKILAPFDALIVSTEIQPGSYVQAGTQLAELYSTDRIEVTVPLSEYQWQNLPPVSTLGDKSWPVTLTDSNGLKHWQGFVGRVENHFDNTSRQRALVVIVERPLALATPLLPGTFVEALIQGRSLSNMWQLPASAVSQSSDIWIVNAENKLNSHKANKVFEKGEWIYLQPLLSQSSANVVVRPLNSYVSGTFVTPKTEILIGSSLYSQDIEALEEIAQSHSEVSR</sequence>
<dbReference type="NCBIfam" id="TIGR01730">
    <property type="entry name" value="RND_mfp"/>
    <property type="match status" value="1"/>
</dbReference>
<evidence type="ECO:0000313" key="4">
    <source>
        <dbReference type="EMBL" id="ABV36585.1"/>
    </source>
</evidence>
<protein>
    <submittedName>
        <fullName evidence="4">Efflux transporter, RND family, MFP subunit</fullName>
    </submittedName>
</protein>
<dbReference type="STRING" id="425104.Ssed_1976"/>
<dbReference type="Gene3D" id="1.10.287.470">
    <property type="entry name" value="Helix hairpin bin"/>
    <property type="match status" value="1"/>
</dbReference>
<dbReference type="PANTHER" id="PTHR30469:SF12">
    <property type="entry name" value="MULTIDRUG RESISTANCE PROTEIN MDTA"/>
    <property type="match status" value="1"/>
</dbReference>
<dbReference type="eggNOG" id="COG0845">
    <property type="taxonomic scope" value="Bacteria"/>
</dbReference>
<dbReference type="OrthoDB" id="9781888at2"/>
<dbReference type="PANTHER" id="PTHR30469">
    <property type="entry name" value="MULTIDRUG RESISTANCE PROTEIN MDTA"/>
    <property type="match status" value="1"/>
</dbReference>
<comment type="similarity">
    <text evidence="1">Belongs to the membrane fusion protein (MFP) (TC 8.A.1) family.</text>
</comment>
<organism evidence="4 5">
    <name type="scientific">Shewanella sediminis (strain HAW-EB3)</name>
    <dbReference type="NCBI Taxonomy" id="425104"/>
    <lineage>
        <taxon>Bacteria</taxon>
        <taxon>Pseudomonadati</taxon>
        <taxon>Pseudomonadota</taxon>
        <taxon>Gammaproteobacteria</taxon>
        <taxon>Alteromonadales</taxon>
        <taxon>Shewanellaceae</taxon>
        <taxon>Shewanella</taxon>
    </lineage>
</organism>
<dbReference type="InterPro" id="IPR006143">
    <property type="entry name" value="RND_pump_MFP"/>
</dbReference>
<evidence type="ECO:0000313" key="5">
    <source>
        <dbReference type="Proteomes" id="UP000002015"/>
    </source>
</evidence>
<accession>A8FUR2</accession>
<dbReference type="GO" id="GO:1990281">
    <property type="term" value="C:efflux pump complex"/>
    <property type="evidence" value="ECO:0007669"/>
    <property type="project" value="TreeGrafter"/>
</dbReference>
<dbReference type="HOGENOM" id="CLU_018816_18_3_6"/>
<dbReference type="AlphaFoldDB" id="A8FUR2"/>
<feature type="coiled-coil region" evidence="2">
    <location>
        <begin position="122"/>
        <end position="192"/>
    </location>
</feature>